<proteinExistence type="predicted"/>
<feature type="compositionally biased region" description="Basic and acidic residues" evidence="1">
    <location>
        <begin position="313"/>
        <end position="323"/>
    </location>
</feature>
<feature type="signal peptide" evidence="2">
    <location>
        <begin position="1"/>
        <end position="16"/>
    </location>
</feature>
<reference evidence="4" key="1">
    <citation type="submission" date="2010-08" db="EMBL/GenBank/DDBJ databases">
        <authorList>
            <consortium name="Caenorhabditis japonica Sequencing Consortium"/>
            <person name="Wilson R.K."/>
        </authorList>
    </citation>
    <scope>NUCLEOTIDE SEQUENCE [LARGE SCALE GENOMIC DNA]</scope>
    <source>
        <strain evidence="4">DF5081</strain>
    </source>
</reference>
<accession>A0A8R1I0R3</accession>
<name>A0A8R1I0R3_CAEJA</name>
<dbReference type="GO" id="GO:0005112">
    <property type="term" value="F:Notch binding"/>
    <property type="evidence" value="ECO:0007669"/>
    <property type="project" value="InterPro"/>
</dbReference>
<dbReference type="PANTHER" id="PTHR22669">
    <property type="entry name" value="DELTA/SERRATE/LAG-2 DOMAIN PROTEIN"/>
    <property type="match status" value="1"/>
</dbReference>
<evidence type="ECO:0000256" key="2">
    <source>
        <dbReference type="SAM" id="SignalP"/>
    </source>
</evidence>
<sequence>MRIFSLLFLIIGQVSCSGHLQIRLKSQYRQNLSITVAQQLNPFFISLPIRLAAEEEKLLGSFPIDFDKNYTLTIIGGKTEQLGINESSYRAEFEPIQVRLAPKQLHLPLTGLELVFSCDKNWSGPKCDIESEYIPASTSLKSLKTLEVQTDYTIDLDKLPTIIKKIKETTKVDNEIRNSLNDDNSKEVEKEILIEKIDTETTQTTKKPRKETPRKSIFSELFKTIFSLQEDLLSETEMAPRRAPIVVDVEMNDRNFELETPFSFPSQSSFMQSYRNRMVEKRKEEERKRKEGVEKHREMQQMLGMRHTTPRVLDARPAMDRSDYSSPEPIITWLTRDLEDQLDR</sequence>
<dbReference type="InterPro" id="IPR039178">
    <property type="entry name" value="Lag2"/>
</dbReference>
<evidence type="ECO:0000313" key="3">
    <source>
        <dbReference type="EnsemblMetazoa" id="CJA15082.1"/>
    </source>
</evidence>
<dbReference type="PANTHER" id="PTHR22669:SF17">
    <property type="entry name" value="SECRETED PROTEIN"/>
    <property type="match status" value="1"/>
</dbReference>
<dbReference type="Proteomes" id="UP000005237">
    <property type="component" value="Unassembled WGS sequence"/>
</dbReference>
<protein>
    <submittedName>
        <fullName evidence="3">Uncharacterized protein</fullName>
    </submittedName>
</protein>
<dbReference type="AlphaFoldDB" id="A0A8R1I0R3"/>
<dbReference type="GO" id="GO:0007219">
    <property type="term" value="P:Notch signaling pathway"/>
    <property type="evidence" value="ECO:0007669"/>
    <property type="project" value="InterPro"/>
</dbReference>
<evidence type="ECO:0000313" key="4">
    <source>
        <dbReference type="Proteomes" id="UP000005237"/>
    </source>
</evidence>
<keyword evidence="4" id="KW-1185">Reference proteome</keyword>
<evidence type="ECO:0000256" key="1">
    <source>
        <dbReference type="SAM" id="MobiDB-lite"/>
    </source>
</evidence>
<dbReference type="EnsemblMetazoa" id="CJA15082.1">
    <property type="protein sequence ID" value="CJA15082.1"/>
    <property type="gene ID" value="WBGene00134286"/>
</dbReference>
<feature type="region of interest" description="Disordered" evidence="1">
    <location>
        <begin position="280"/>
        <end position="326"/>
    </location>
</feature>
<reference evidence="3" key="2">
    <citation type="submission" date="2022-06" db="UniProtKB">
        <authorList>
            <consortium name="EnsemblMetazoa"/>
        </authorList>
    </citation>
    <scope>IDENTIFICATION</scope>
    <source>
        <strain evidence="3">DF5081</strain>
    </source>
</reference>
<organism evidence="3 4">
    <name type="scientific">Caenorhabditis japonica</name>
    <dbReference type="NCBI Taxonomy" id="281687"/>
    <lineage>
        <taxon>Eukaryota</taxon>
        <taxon>Metazoa</taxon>
        <taxon>Ecdysozoa</taxon>
        <taxon>Nematoda</taxon>
        <taxon>Chromadorea</taxon>
        <taxon>Rhabditida</taxon>
        <taxon>Rhabditina</taxon>
        <taxon>Rhabditomorpha</taxon>
        <taxon>Rhabditoidea</taxon>
        <taxon>Rhabditidae</taxon>
        <taxon>Peloderinae</taxon>
        <taxon>Caenorhabditis</taxon>
    </lineage>
</organism>
<feature type="compositionally biased region" description="Basic and acidic residues" evidence="1">
    <location>
        <begin position="280"/>
        <end position="299"/>
    </location>
</feature>
<feature type="chain" id="PRO_5035828714" evidence="2">
    <location>
        <begin position="17"/>
        <end position="344"/>
    </location>
</feature>
<keyword evidence="2" id="KW-0732">Signal</keyword>
<dbReference type="GO" id="GO:0001708">
    <property type="term" value="P:cell fate specification"/>
    <property type="evidence" value="ECO:0007669"/>
    <property type="project" value="InterPro"/>
</dbReference>
<dbReference type="GO" id="GO:0005886">
    <property type="term" value="C:plasma membrane"/>
    <property type="evidence" value="ECO:0007669"/>
    <property type="project" value="TreeGrafter"/>
</dbReference>
<dbReference type="OMA" id="IFECDEN"/>